<name>A0A4Z0YHY5_9PEZI</name>
<accession>A0A4Z0YHY5</accession>
<dbReference type="InterPro" id="IPR018253">
    <property type="entry name" value="DnaJ_domain_CS"/>
</dbReference>
<dbReference type="GO" id="GO:0042026">
    <property type="term" value="P:protein refolding"/>
    <property type="evidence" value="ECO:0007669"/>
    <property type="project" value="TreeGrafter"/>
</dbReference>
<dbReference type="OrthoDB" id="10250354at2759"/>
<evidence type="ECO:0000313" key="4">
    <source>
        <dbReference type="Proteomes" id="UP000297716"/>
    </source>
</evidence>
<dbReference type="CDD" id="cd06257">
    <property type="entry name" value="DnaJ"/>
    <property type="match status" value="1"/>
</dbReference>
<dbReference type="InterPro" id="IPR046349">
    <property type="entry name" value="C1-like_sf"/>
</dbReference>
<proteinExistence type="predicted"/>
<sequence>MDDSNEPPSIADYYADLGVSQTASKRQIRSAYLHRAMVTHPDKKLNKSTDATEFRKVHTAWEHLSDPTKRAKYDKIYFDIQDAWSKYKQKQESRREREEHRATKEQAESEERAAEADRIRKSEEQRRAAEEKARLEKLREKKVRQAEQRSREAARRAWDDRQRAAKERIRQERVAEAERRSEEVAARMRIEQERAASERLKTALAEENLSTARRRWKDMREACESRSYEATPRQSSPIRSTTCAHPQFQWPKRKGQANCTFCGVVRKQWAYLCPECGVSACPACMQEFCR</sequence>
<dbReference type="GO" id="GO:0051082">
    <property type="term" value="F:unfolded protein binding"/>
    <property type="evidence" value="ECO:0007669"/>
    <property type="project" value="TreeGrafter"/>
</dbReference>
<dbReference type="AlphaFoldDB" id="A0A4Z0YHY5"/>
<reference evidence="3 4" key="1">
    <citation type="submission" date="2019-03" db="EMBL/GenBank/DDBJ databases">
        <title>Draft genome sequence of Xylaria hypoxylon DSM 108379, a ubiquitous saprotrophic-parasitic fungi on hardwood.</title>
        <authorList>
            <person name="Buettner E."/>
            <person name="Leonhardt S."/>
            <person name="Gebauer A.M."/>
            <person name="Liers C."/>
            <person name="Hofrichter M."/>
            <person name="Kellner H."/>
        </authorList>
    </citation>
    <scope>NUCLEOTIDE SEQUENCE [LARGE SCALE GENOMIC DNA]</scope>
    <source>
        <strain evidence="3 4">DSM 108379</strain>
    </source>
</reference>
<dbReference type="PRINTS" id="PR00625">
    <property type="entry name" value="JDOMAIN"/>
</dbReference>
<dbReference type="Pfam" id="PF00226">
    <property type="entry name" value="DnaJ"/>
    <property type="match status" value="1"/>
</dbReference>
<dbReference type="SUPFAM" id="SSF46565">
    <property type="entry name" value="Chaperone J-domain"/>
    <property type="match status" value="1"/>
</dbReference>
<dbReference type="Proteomes" id="UP000297716">
    <property type="component" value="Unassembled WGS sequence"/>
</dbReference>
<dbReference type="Gene3D" id="1.10.287.110">
    <property type="entry name" value="DnaJ domain"/>
    <property type="match status" value="1"/>
</dbReference>
<evidence type="ECO:0000259" key="2">
    <source>
        <dbReference type="PROSITE" id="PS50076"/>
    </source>
</evidence>
<protein>
    <recommendedName>
        <fullName evidence="2">J domain-containing protein</fullName>
    </recommendedName>
</protein>
<dbReference type="SUPFAM" id="SSF57889">
    <property type="entry name" value="Cysteine-rich domain"/>
    <property type="match status" value="1"/>
</dbReference>
<organism evidence="3 4">
    <name type="scientific">Xylaria hypoxylon</name>
    <dbReference type="NCBI Taxonomy" id="37992"/>
    <lineage>
        <taxon>Eukaryota</taxon>
        <taxon>Fungi</taxon>
        <taxon>Dikarya</taxon>
        <taxon>Ascomycota</taxon>
        <taxon>Pezizomycotina</taxon>
        <taxon>Sordariomycetes</taxon>
        <taxon>Xylariomycetidae</taxon>
        <taxon>Xylariales</taxon>
        <taxon>Xylariaceae</taxon>
        <taxon>Xylaria</taxon>
    </lineage>
</organism>
<feature type="compositionally biased region" description="Basic and acidic residues" evidence="1">
    <location>
        <begin position="89"/>
        <end position="133"/>
    </location>
</feature>
<dbReference type="InterPro" id="IPR001623">
    <property type="entry name" value="DnaJ_domain"/>
</dbReference>
<dbReference type="STRING" id="37992.A0A4Z0YHY5"/>
<gene>
    <name evidence="3" type="ORF">E0Z10_g9878</name>
</gene>
<comment type="caution">
    <text evidence="3">The sequence shown here is derived from an EMBL/GenBank/DDBJ whole genome shotgun (WGS) entry which is preliminary data.</text>
</comment>
<feature type="region of interest" description="Disordered" evidence="1">
    <location>
        <begin position="88"/>
        <end position="133"/>
    </location>
</feature>
<dbReference type="EMBL" id="SKBN01000337">
    <property type="protein sequence ID" value="TGJ78885.1"/>
    <property type="molecule type" value="Genomic_DNA"/>
</dbReference>
<dbReference type="PROSITE" id="PS00636">
    <property type="entry name" value="DNAJ_1"/>
    <property type="match status" value="1"/>
</dbReference>
<dbReference type="GO" id="GO:0005737">
    <property type="term" value="C:cytoplasm"/>
    <property type="evidence" value="ECO:0007669"/>
    <property type="project" value="TreeGrafter"/>
</dbReference>
<dbReference type="PANTHER" id="PTHR43096:SF58">
    <property type="entry name" value="CHAPERONE DNAJ-DOMAIN SUPERFAMILY PROTEIN"/>
    <property type="match status" value="1"/>
</dbReference>
<dbReference type="PANTHER" id="PTHR43096">
    <property type="entry name" value="DNAJ HOMOLOG 1, MITOCHONDRIAL-RELATED"/>
    <property type="match status" value="1"/>
</dbReference>
<feature type="region of interest" description="Disordered" evidence="1">
    <location>
        <begin position="141"/>
        <end position="160"/>
    </location>
</feature>
<feature type="domain" description="J" evidence="2">
    <location>
        <begin position="12"/>
        <end position="77"/>
    </location>
</feature>
<dbReference type="PROSITE" id="PS50076">
    <property type="entry name" value="DNAJ_2"/>
    <property type="match status" value="1"/>
</dbReference>
<dbReference type="SMART" id="SM00271">
    <property type="entry name" value="DnaJ"/>
    <property type="match status" value="1"/>
</dbReference>
<dbReference type="InterPro" id="IPR036869">
    <property type="entry name" value="J_dom_sf"/>
</dbReference>
<evidence type="ECO:0000256" key="1">
    <source>
        <dbReference type="SAM" id="MobiDB-lite"/>
    </source>
</evidence>
<keyword evidence="4" id="KW-1185">Reference proteome</keyword>
<evidence type="ECO:0000313" key="3">
    <source>
        <dbReference type="EMBL" id="TGJ78885.1"/>
    </source>
</evidence>